<accession>A0A183GF90</accession>
<evidence type="ECO:0000313" key="3">
    <source>
        <dbReference type="WBParaSite" id="HPBE_0002105001-mRNA-1"/>
    </source>
</evidence>
<proteinExistence type="predicted"/>
<dbReference type="AlphaFoldDB" id="A0A183GF90"/>
<accession>A0A3P8FI24</accession>
<dbReference type="EMBL" id="UZAH01032659">
    <property type="protein sequence ID" value="VDP23089.1"/>
    <property type="molecule type" value="Genomic_DNA"/>
</dbReference>
<organism evidence="2 3">
    <name type="scientific">Heligmosomoides polygyrus</name>
    <name type="common">Parasitic roundworm</name>
    <dbReference type="NCBI Taxonomy" id="6339"/>
    <lineage>
        <taxon>Eukaryota</taxon>
        <taxon>Metazoa</taxon>
        <taxon>Ecdysozoa</taxon>
        <taxon>Nematoda</taxon>
        <taxon>Chromadorea</taxon>
        <taxon>Rhabditida</taxon>
        <taxon>Rhabditina</taxon>
        <taxon>Rhabditomorpha</taxon>
        <taxon>Strongyloidea</taxon>
        <taxon>Heligmosomidae</taxon>
        <taxon>Heligmosomoides</taxon>
    </lineage>
</organism>
<dbReference type="Proteomes" id="UP000050761">
    <property type="component" value="Unassembled WGS sequence"/>
</dbReference>
<protein>
    <submittedName>
        <fullName evidence="3">NR LBD domain-containing protein</fullName>
    </submittedName>
</protein>
<name>A0A183GF90_HELPZ</name>
<evidence type="ECO:0000313" key="1">
    <source>
        <dbReference type="EMBL" id="VDP23089.1"/>
    </source>
</evidence>
<evidence type="ECO:0000313" key="2">
    <source>
        <dbReference type="Proteomes" id="UP000050761"/>
    </source>
</evidence>
<reference evidence="3" key="2">
    <citation type="submission" date="2019-09" db="UniProtKB">
        <authorList>
            <consortium name="WormBaseParasite"/>
        </authorList>
    </citation>
    <scope>IDENTIFICATION</scope>
</reference>
<sequence length="178" mass="19816">MSPTSLIWFLDSEEVSLMWRNACPDSDAVSPMSRKGVVYSRLGQSDDVGLDLPGLRRQVIDGCFQCERAGVVKADSYGCTDSSSLDGEQEDNCIEKNKSSWTYMKPNWEMDNTEARGMMSLMGSALLLHDKLRTLEALYIAAKSPQISRKYECLAVTQKLVSYVALFGFSSLGHLLDH</sequence>
<keyword evidence="2" id="KW-1185">Reference proteome</keyword>
<dbReference type="WBParaSite" id="HPBE_0002105001-mRNA-1">
    <property type="protein sequence ID" value="HPBE_0002105001-mRNA-1"/>
    <property type="gene ID" value="HPBE_0002105001"/>
</dbReference>
<reference evidence="1 2" key="1">
    <citation type="submission" date="2018-11" db="EMBL/GenBank/DDBJ databases">
        <authorList>
            <consortium name="Pathogen Informatics"/>
        </authorList>
    </citation>
    <scope>NUCLEOTIDE SEQUENCE [LARGE SCALE GENOMIC DNA]</scope>
</reference>
<gene>
    <name evidence="1" type="ORF">HPBE_LOCUS21049</name>
</gene>
<dbReference type="OrthoDB" id="5899178at2759"/>